<comment type="caution">
    <text evidence="1">The sequence shown here is derived from an EMBL/GenBank/DDBJ whole genome shotgun (WGS) entry which is preliminary data.</text>
</comment>
<keyword evidence="2" id="KW-1185">Reference proteome</keyword>
<dbReference type="Proteomes" id="UP000249619">
    <property type="component" value="Unassembled WGS sequence"/>
</dbReference>
<proteinExistence type="predicted"/>
<dbReference type="GO" id="GO:0004525">
    <property type="term" value="F:ribonuclease III activity"/>
    <property type="evidence" value="ECO:0007669"/>
    <property type="project" value="InterPro"/>
</dbReference>
<accession>A0A364MRP6</accession>
<dbReference type="InterPro" id="IPR036389">
    <property type="entry name" value="RNase_III_sf"/>
</dbReference>
<protein>
    <submittedName>
        <fullName evidence="1">Uncharacterized protein</fullName>
    </submittedName>
</protein>
<dbReference type="Gene3D" id="1.10.1520.10">
    <property type="entry name" value="Ribonuclease III domain"/>
    <property type="match status" value="1"/>
</dbReference>
<dbReference type="GO" id="GO:0006396">
    <property type="term" value="P:RNA processing"/>
    <property type="evidence" value="ECO:0007669"/>
    <property type="project" value="InterPro"/>
</dbReference>
<reference evidence="2" key="1">
    <citation type="submission" date="2018-05" db="EMBL/GenBank/DDBJ databases">
        <title>Draft genome sequence of Stemphylium lycopersici strain CIDEFI 213.</title>
        <authorList>
            <person name="Medina R."/>
            <person name="Franco M.E.E."/>
            <person name="Lucentini C.G."/>
            <person name="Saparrat M.C.N."/>
            <person name="Balatti P.A."/>
        </authorList>
    </citation>
    <scope>NUCLEOTIDE SEQUENCE [LARGE SCALE GENOMIC DNA]</scope>
    <source>
        <strain evidence="2">CIDEFI 213</strain>
    </source>
</reference>
<dbReference type="SUPFAM" id="SSF69065">
    <property type="entry name" value="RNase III domain-like"/>
    <property type="match status" value="1"/>
</dbReference>
<dbReference type="OrthoDB" id="67027at2759"/>
<dbReference type="EMBL" id="QGDH01000410">
    <property type="protein sequence ID" value="RAR00186.1"/>
    <property type="molecule type" value="Genomic_DNA"/>
</dbReference>
<dbReference type="STRING" id="183478.A0A364MRP6"/>
<evidence type="ECO:0000313" key="2">
    <source>
        <dbReference type="Proteomes" id="UP000249619"/>
    </source>
</evidence>
<organism evidence="1 2">
    <name type="scientific">Stemphylium lycopersici</name>
    <name type="common">Tomato gray leaf spot disease fungus</name>
    <name type="synonym">Thyrospora lycopersici</name>
    <dbReference type="NCBI Taxonomy" id="183478"/>
    <lineage>
        <taxon>Eukaryota</taxon>
        <taxon>Fungi</taxon>
        <taxon>Dikarya</taxon>
        <taxon>Ascomycota</taxon>
        <taxon>Pezizomycotina</taxon>
        <taxon>Dothideomycetes</taxon>
        <taxon>Pleosporomycetidae</taxon>
        <taxon>Pleosporales</taxon>
        <taxon>Pleosporineae</taxon>
        <taxon>Pleosporaceae</taxon>
        <taxon>Stemphylium</taxon>
    </lineage>
</organism>
<gene>
    <name evidence="1" type="ORF">DDE83_009140</name>
</gene>
<sequence length="540" mass="60077">MAAQQSARSVEQIIDYTFQAKRYLLLQALTAAGAVEEDWDGNRRLSQLGTALTEFLFTHIAYEADRTRGVMLRLGIFRESDETVNPAMLSRRDLPSLLDLPSFAKALLHPDTDIPVVATFSEQAQIPVPPTSAHCVHFNGTIEEAHAADILAAENSQNLPTTPLNPGVSSKDQDFGTFIDFSCFYDTWNGEPVQTIPGVFSEIADSGVQKHCQASAKRRAPPVYGPVEKRRTPKHTSPFNLDDTLATYLCEEAERCKRYGCAPPDQSFFTPAVKATIRDLGEAESNTLTKIWVYIASPYSIVALRELLQNSKERQILPEKHTPVQLSKAERFSLIQRLNKHIAYAQLLRRYHVLELFKDCGGPGTPSGTRYVLTTQSNFGMSRRRPGNPMNLAEAEVTTRMMQEMHPEIRSNSDEYQVLYRVVRDIRKLGRRLYALETTFGGRGILGLMLGPGAAGQPGIGISDKMILSVSDSVFSSFVEFLDKHQGSELRELSAALSAMIDVLLSGSPPHREPFKLETFPPSEILRYPKGFPGLLSMLN</sequence>
<name>A0A364MRP6_STELY</name>
<dbReference type="AlphaFoldDB" id="A0A364MRP6"/>
<evidence type="ECO:0000313" key="1">
    <source>
        <dbReference type="EMBL" id="RAR00186.1"/>
    </source>
</evidence>